<proteinExistence type="predicted"/>
<dbReference type="AlphaFoldDB" id="A0A0D0BT29"/>
<reference evidence="1 2" key="1">
    <citation type="submission" date="2014-04" db="EMBL/GenBank/DDBJ databases">
        <title>Evolutionary Origins and Diversification of the Mycorrhizal Mutualists.</title>
        <authorList>
            <consortium name="DOE Joint Genome Institute"/>
            <consortium name="Mycorrhizal Genomics Consortium"/>
            <person name="Kohler A."/>
            <person name="Kuo A."/>
            <person name="Nagy L.G."/>
            <person name="Floudas D."/>
            <person name="Copeland A."/>
            <person name="Barry K.W."/>
            <person name="Cichocki N."/>
            <person name="Veneault-Fourrey C."/>
            <person name="LaButti K."/>
            <person name="Lindquist E.A."/>
            <person name="Lipzen A."/>
            <person name="Lundell T."/>
            <person name="Morin E."/>
            <person name="Murat C."/>
            <person name="Riley R."/>
            <person name="Ohm R."/>
            <person name="Sun H."/>
            <person name="Tunlid A."/>
            <person name="Henrissat B."/>
            <person name="Grigoriev I.V."/>
            <person name="Hibbett D.S."/>
            <person name="Martin F."/>
        </authorList>
    </citation>
    <scope>NUCLEOTIDE SEQUENCE [LARGE SCALE GENOMIC DNA]</scope>
    <source>
        <strain evidence="1 2">FD-317 M1</strain>
    </source>
</reference>
<sequence>MVQLMFWCMLDVDPGASSEKLASLMALLRQRYPNNTKITKNVLGRNLLTLGVWMWLDDEVVNHLVKKWCTQSLTTLGMSSFFAVRFLFQEEACNIACDIGQVGTNIQL</sequence>
<gene>
    <name evidence="1" type="ORF">GYMLUDRAFT_64038</name>
</gene>
<organism evidence="1 2">
    <name type="scientific">Collybiopsis luxurians FD-317 M1</name>
    <dbReference type="NCBI Taxonomy" id="944289"/>
    <lineage>
        <taxon>Eukaryota</taxon>
        <taxon>Fungi</taxon>
        <taxon>Dikarya</taxon>
        <taxon>Basidiomycota</taxon>
        <taxon>Agaricomycotina</taxon>
        <taxon>Agaricomycetes</taxon>
        <taxon>Agaricomycetidae</taxon>
        <taxon>Agaricales</taxon>
        <taxon>Marasmiineae</taxon>
        <taxon>Omphalotaceae</taxon>
        <taxon>Collybiopsis</taxon>
        <taxon>Collybiopsis luxurians</taxon>
    </lineage>
</organism>
<dbReference type="HOGENOM" id="CLU_2197287_0_0_1"/>
<dbReference type="Proteomes" id="UP000053593">
    <property type="component" value="Unassembled WGS sequence"/>
</dbReference>
<name>A0A0D0BT29_9AGAR</name>
<accession>A0A0D0BT29</accession>
<evidence type="ECO:0000313" key="1">
    <source>
        <dbReference type="EMBL" id="KIK52769.1"/>
    </source>
</evidence>
<dbReference type="EMBL" id="KN834837">
    <property type="protein sequence ID" value="KIK52769.1"/>
    <property type="molecule type" value="Genomic_DNA"/>
</dbReference>
<keyword evidence="2" id="KW-1185">Reference proteome</keyword>
<dbReference type="OrthoDB" id="10582986at2759"/>
<protein>
    <submittedName>
        <fullName evidence="1">Uncharacterized protein</fullName>
    </submittedName>
</protein>
<evidence type="ECO:0000313" key="2">
    <source>
        <dbReference type="Proteomes" id="UP000053593"/>
    </source>
</evidence>